<dbReference type="CDD" id="cd02518">
    <property type="entry name" value="GT2_SpsF"/>
    <property type="match status" value="1"/>
</dbReference>
<dbReference type="Gene3D" id="3.90.550.10">
    <property type="entry name" value="Spore Coat Polysaccharide Biosynthesis Protein SpsA, Chain A"/>
    <property type="match status" value="1"/>
</dbReference>
<sequence length="261" mass="28495">MSLAVIVQARMGSRHVEGKILEALGERSAILRCLDRCARIPSAGLVVAAIPDIESDDELAEEILDSGYMLVRGRENDVLSRYAKAAREADCETVMRVNGDSPFIDPEICQRVVDLYAQSGADYAANTMPAAFPDGLDCEVFSARLLARADREAEWARDREQVTPWMRSHPELRTANLTGPGGAVARMRWTIDYPEDFGFCAAIYAELGERAAEVSAAELVALCLRRPDLVAINAMHVDPERTAASETAAIVTEPMSLKLAV</sequence>
<dbReference type="InterPro" id="IPR003329">
    <property type="entry name" value="Cytidylyl_trans"/>
</dbReference>
<reference evidence="2" key="1">
    <citation type="journal article" date="2019" name="Int. J. Syst. Evol. Microbiol.">
        <title>The Global Catalogue of Microorganisms (GCM) 10K type strain sequencing project: providing services to taxonomists for standard genome sequencing and annotation.</title>
        <authorList>
            <consortium name="The Broad Institute Genomics Platform"/>
            <consortium name="The Broad Institute Genome Sequencing Center for Infectious Disease"/>
            <person name="Wu L."/>
            <person name="Ma J."/>
        </authorList>
    </citation>
    <scope>NUCLEOTIDE SEQUENCE [LARGE SCALE GENOMIC DNA]</scope>
    <source>
        <strain evidence="2">KCTC 52487</strain>
    </source>
</reference>
<protein>
    <submittedName>
        <fullName evidence="1">Glycosyltransferase family protein</fullName>
    </submittedName>
</protein>
<keyword evidence="2" id="KW-1185">Reference proteome</keyword>
<organism evidence="1 2">
    <name type="scientific">Hyphobacterium vulgare</name>
    <dbReference type="NCBI Taxonomy" id="1736751"/>
    <lineage>
        <taxon>Bacteria</taxon>
        <taxon>Pseudomonadati</taxon>
        <taxon>Pseudomonadota</taxon>
        <taxon>Alphaproteobacteria</taxon>
        <taxon>Maricaulales</taxon>
        <taxon>Maricaulaceae</taxon>
        <taxon>Hyphobacterium</taxon>
    </lineage>
</organism>
<gene>
    <name evidence="1" type="ORF">ACFOOR_13375</name>
</gene>
<evidence type="ECO:0000313" key="2">
    <source>
        <dbReference type="Proteomes" id="UP001595379"/>
    </source>
</evidence>
<dbReference type="EMBL" id="JBHRSV010000028">
    <property type="protein sequence ID" value="MFC2927101.1"/>
    <property type="molecule type" value="Genomic_DNA"/>
</dbReference>
<comment type="caution">
    <text evidence="1">The sequence shown here is derived from an EMBL/GenBank/DDBJ whole genome shotgun (WGS) entry which is preliminary data.</text>
</comment>
<accession>A0ABV7A068</accession>
<dbReference type="InterPro" id="IPR029044">
    <property type="entry name" value="Nucleotide-diphossugar_trans"/>
</dbReference>
<evidence type="ECO:0000313" key="1">
    <source>
        <dbReference type="EMBL" id="MFC2927101.1"/>
    </source>
</evidence>
<dbReference type="Pfam" id="PF02348">
    <property type="entry name" value="CTP_transf_3"/>
    <property type="match status" value="1"/>
</dbReference>
<dbReference type="Proteomes" id="UP001595379">
    <property type="component" value="Unassembled WGS sequence"/>
</dbReference>
<proteinExistence type="predicted"/>
<dbReference type="PANTHER" id="PTHR42866">
    <property type="entry name" value="3-DEOXY-MANNO-OCTULOSONATE CYTIDYLYLTRANSFERASE"/>
    <property type="match status" value="1"/>
</dbReference>
<dbReference type="RefSeq" id="WP_343163091.1">
    <property type="nucleotide sequence ID" value="NZ_JBHRSV010000028.1"/>
</dbReference>
<name>A0ABV7A068_9PROT</name>
<dbReference type="PANTHER" id="PTHR42866:SF1">
    <property type="entry name" value="SPORE COAT POLYSACCHARIDE BIOSYNTHESIS PROTEIN SPSF"/>
    <property type="match status" value="1"/>
</dbReference>
<dbReference type="SUPFAM" id="SSF53448">
    <property type="entry name" value="Nucleotide-diphospho-sugar transferases"/>
    <property type="match status" value="1"/>
</dbReference>